<dbReference type="Gene3D" id="1.25.40.10">
    <property type="entry name" value="Tetratricopeptide repeat domain"/>
    <property type="match status" value="1"/>
</dbReference>
<dbReference type="RefSeq" id="WP_179641833.1">
    <property type="nucleotide sequence ID" value="NZ_BAAAYY010000002.1"/>
</dbReference>
<gene>
    <name evidence="1" type="ORF">HDA32_000773</name>
</gene>
<dbReference type="InterPro" id="IPR004027">
    <property type="entry name" value="SEC_C_motif"/>
</dbReference>
<protein>
    <submittedName>
        <fullName evidence="1">Tetratricopeptide (TPR) repeat protein</fullName>
    </submittedName>
</protein>
<dbReference type="Pfam" id="PF02810">
    <property type="entry name" value="SEC-C"/>
    <property type="match status" value="1"/>
</dbReference>
<dbReference type="InterPro" id="IPR011990">
    <property type="entry name" value="TPR-like_helical_dom_sf"/>
</dbReference>
<dbReference type="Proteomes" id="UP000589036">
    <property type="component" value="Unassembled WGS sequence"/>
</dbReference>
<dbReference type="AlphaFoldDB" id="A0A852TSE5"/>
<proteinExistence type="predicted"/>
<organism evidence="1 2">
    <name type="scientific">Spinactinospora alkalitolerans</name>
    <dbReference type="NCBI Taxonomy" id="687207"/>
    <lineage>
        <taxon>Bacteria</taxon>
        <taxon>Bacillati</taxon>
        <taxon>Actinomycetota</taxon>
        <taxon>Actinomycetes</taxon>
        <taxon>Streptosporangiales</taxon>
        <taxon>Nocardiopsidaceae</taxon>
        <taxon>Spinactinospora</taxon>
    </lineage>
</organism>
<evidence type="ECO:0000313" key="1">
    <source>
        <dbReference type="EMBL" id="NYE45653.1"/>
    </source>
</evidence>
<dbReference type="EMBL" id="JACCCC010000001">
    <property type="protein sequence ID" value="NYE45653.1"/>
    <property type="molecule type" value="Genomic_DNA"/>
</dbReference>
<dbReference type="SUPFAM" id="SSF103642">
    <property type="entry name" value="Sec-C motif"/>
    <property type="match status" value="1"/>
</dbReference>
<accession>A0A852TSE5</accession>
<sequence length="325" mass="36126">MSGSQPKRSKQAIENARQLAERYALEAEEYPEERGEALLDAADQWEQAGEPDRAYAIYDQLIAEDLGEDSQFARRSKAGLLYEEGRRAESDTELEILRRSNPMPGPAYMTGELLESQGRFKEALVWFEVAIGVVDATEFGGFDAGTLIASPEYNGRVRIRRALGMPEDELDRAVVRKREEFAELFDRFQEETGQARRREDPIYLFAAFVRADVQRAIAGGLVHADGIGGADSGADAYCRRVERYWRSRSKEAEACRLRVHPATVGGLLAFAEDGGLDPVDADTRAAHARQNVDAGNTVAWPPERNGLCWCGTGRKYKKCCGRPGT</sequence>
<reference evidence="1 2" key="1">
    <citation type="submission" date="2020-07" db="EMBL/GenBank/DDBJ databases">
        <title>Sequencing the genomes of 1000 actinobacteria strains.</title>
        <authorList>
            <person name="Klenk H.-P."/>
        </authorList>
    </citation>
    <scope>NUCLEOTIDE SEQUENCE [LARGE SCALE GENOMIC DNA]</scope>
    <source>
        <strain evidence="1 2">CXB654</strain>
    </source>
</reference>
<keyword evidence="2" id="KW-1185">Reference proteome</keyword>
<comment type="caution">
    <text evidence="1">The sequence shown here is derived from an EMBL/GenBank/DDBJ whole genome shotgun (WGS) entry which is preliminary data.</text>
</comment>
<dbReference type="SUPFAM" id="SSF48452">
    <property type="entry name" value="TPR-like"/>
    <property type="match status" value="1"/>
</dbReference>
<evidence type="ECO:0000313" key="2">
    <source>
        <dbReference type="Proteomes" id="UP000589036"/>
    </source>
</evidence>
<name>A0A852TSE5_9ACTN</name>
<dbReference type="Gene3D" id="3.10.450.50">
    <property type="match status" value="1"/>
</dbReference>